<gene>
    <name evidence="1" type="ORF">GCK72_002056</name>
</gene>
<dbReference type="RefSeq" id="XP_003115182.2">
    <property type="nucleotide sequence ID" value="XM_003115134.2"/>
</dbReference>
<comment type="caution">
    <text evidence="1">The sequence shown here is derived from an EMBL/GenBank/DDBJ whole genome shotgun (WGS) entry which is preliminary data.</text>
</comment>
<dbReference type="GeneID" id="9815423"/>
<organism evidence="1 2">
    <name type="scientific">Caenorhabditis remanei</name>
    <name type="common">Caenorhabditis vulgaris</name>
    <dbReference type="NCBI Taxonomy" id="31234"/>
    <lineage>
        <taxon>Eukaryota</taxon>
        <taxon>Metazoa</taxon>
        <taxon>Ecdysozoa</taxon>
        <taxon>Nematoda</taxon>
        <taxon>Chromadorea</taxon>
        <taxon>Rhabditida</taxon>
        <taxon>Rhabditina</taxon>
        <taxon>Rhabditomorpha</taxon>
        <taxon>Rhabditoidea</taxon>
        <taxon>Rhabditidae</taxon>
        <taxon>Peloderinae</taxon>
        <taxon>Caenorhabditis</taxon>
    </lineage>
</organism>
<dbReference type="KEGG" id="crq:GCK72_002056"/>
<dbReference type="Proteomes" id="UP000483820">
    <property type="component" value="Chromosome I"/>
</dbReference>
<evidence type="ECO:0000313" key="1">
    <source>
        <dbReference type="EMBL" id="KAF1770238.1"/>
    </source>
</evidence>
<sequence>MGAEQSLLRFLRRIVPNDYDRINITGSSNQLHERSHNQRVDAERGGTFSRIPSEFEGVPDRINSDLLWNRQDLNNVPIYYPYIDNNDNDGTIDREFIHVELVSNCQEESEIQLEDSSIDNNCNVSEYNINTEISNTLSGLTRNLQPNVIMEEGQVFIPTL</sequence>
<protein>
    <submittedName>
        <fullName evidence="1">Uncharacterized protein</fullName>
    </submittedName>
</protein>
<dbReference type="EMBL" id="WUAV01000001">
    <property type="protein sequence ID" value="KAF1770238.1"/>
    <property type="molecule type" value="Genomic_DNA"/>
</dbReference>
<name>A0A6A5HQQ6_CAERE</name>
<dbReference type="CTD" id="9815423"/>
<reference evidence="1 2" key="1">
    <citation type="submission" date="2019-12" db="EMBL/GenBank/DDBJ databases">
        <title>Chromosome-level assembly of the Caenorhabditis remanei genome.</title>
        <authorList>
            <person name="Teterina A.A."/>
            <person name="Willis J.H."/>
            <person name="Phillips P.C."/>
        </authorList>
    </citation>
    <scope>NUCLEOTIDE SEQUENCE [LARGE SCALE GENOMIC DNA]</scope>
    <source>
        <strain evidence="1 2">PX506</strain>
        <tissue evidence="1">Whole organism</tissue>
    </source>
</reference>
<accession>A0A6A5HQQ6</accession>
<proteinExistence type="predicted"/>
<evidence type="ECO:0000313" key="2">
    <source>
        <dbReference type="Proteomes" id="UP000483820"/>
    </source>
</evidence>
<dbReference type="AlphaFoldDB" id="A0A6A5HQQ6"/>